<dbReference type="EMBL" id="NBII01000003">
    <property type="protein sequence ID" value="PAV21139.1"/>
    <property type="molecule type" value="Genomic_DNA"/>
</dbReference>
<gene>
    <name evidence="2" type="ORF">PNOK_0376600</name>
</gene>
<feature type="transmembrane region" description="Helical" evidence="1">
    <location>
        <begin position="12"/>
        <end position="34"/>
    </location>
</feature>
<keyword evidence="1" id="KW-0812">Transmembrane</keyword>
<proteinExistence type="predicted"/>
<keyword evidence="1" id="KW-1133">Transmembrane helix</keyword>
<accession>A0A286UNL7</accession>
<dbReference type="PANTHER" id="PTHR14256">
    <property type="entry name" value="NADH-UBIQUINONE OXIDOREDUCTASE MLRQ SUBUNIT"/>
    <property type="match status" value="1"/>
</dbReference>
<keyword evidence="1" id="KW-0472">Membrane</keyword>
<dbReference type="Proteomes" id="UP000217199">
    <property type="component" value="Unassembled WGS sequence"/>
</dbReference>
<dbReference type="InParanoid" id="A0A286UNL7"/>
<name>A0A286UNL7_9AGAM</name>
<dbReference type="OrthoDB" id="5511684at2759"/>
<evidence type="ECO:0000313" key="2">
    <source>
        <dbReference type="EMBL" id="PAV21139.1"/>
    </source>
</evidence>
<reference evidence="2 3" key="1">
    <citation type="journal article" date="2017" name="Mol. Ecol.">
        <title>Comparative and population genomic landscape of Phellinus noxius: A hypervariable fungus causing root rot in trees.</title>
        <authorList>
            <person name="Chung C.L."/>
            <person name="Lee T.J."/>
            <person name="Akiba M."/>
            <person name="Lee H.H."/>
            <person name="Kuo T.H."/>
            <person name="Liu D."/>
            <person name="Ke H.M."/>
            <person name="Yokoi T."/>
            <person name="Roa M.B."/>
            <person name="Lu M.J."/>
            <person name="Chang Y.Y."/>
            <person name="Ann P.J."/>
            <person name="Tsai J.N."/>
            <person name="Chen C.Y."/>
            <person name="Tzean S.S."/>
            <person name="Ota Y."/>
            <person name="Hattori T."/>
            <person name="Sahashi N."/>
            <person name="Liou R.F."/>
            <person name="Kikuchi T."/>
            <person name="Tsai I.J."/>
        </authorList>
    </citation>
    <scope>NUCLEOTIDE SEQUENCE [LARGE SCALE GENOMIC DNA]</scope>
    <source>
        <strain evidence="2 3">FFPRI411160</strain>
    </source>
</reference>
<dbReference type="STRING" id="2282107.A0A286UNL7"/>
<keyword evidence="3" id="KW-1185">Reference proteome</keyword>
<dbReference type="InterPro" id="IPR010530">
    <property type="entry name" value="B12D"/>
</dbReference>
<sequence length="80" mass="9161">MAPRSPFMKHWFAIEAIPIYALIGVAVGGASWYLSRLARGPTIVWSKNNQEPWNSIKPDESTKFMNVNPKLEKSWSRDKL</sequence>
<organism evidence="2 3">
    <name type="scientific">Pyrrhoderma noxium</name>
    <dbReference type="NCBI Taxonomy" id="2282107"/>
    <lineage>
        <taxon>Eukaryota</taxon>
        <taxon>Fungi</taxon>
        <taxon>Dikarya</taxon>
        <taxon>Basidiomycota</taxon>
        <taxon>Agaricomycotina</taxon>
        <taxon>Agaricomycetes</taxon>
        <taxon>Hymenochaetales</taxon>
        <taxon>Hymenochaetaceae</taxon>
        <taxon>Pyrrhoderma</taxon>
    </lineage>
</organism>
<dbReference type="AlphaFoldDB" id="A0A286UNL7"/>
<comment type="caution">
    <text evidence="2">The sequence shown here is derived from an EMBL/GenBank/DDBJ whole genome shotgun (WGS) entry which is preliminary data.</text>
</comment>
<evidence type="ECO:0000256" key="1">
    <source>
        <dbReference type="SAM" id="Phobius"/>
    </source>
</evidence>
<dbReference type="PANTHER" id="PTHR14256:SF1">
    <property type="entry name" value="GEO09626P1"/>
    <property type="match status" value="1"/>
</dbReference>
<dbReference type="Pfam" id="PF06522">
    <property type="entry name" value="B12D"/>
    <property type="match status" value="1"/>
</dbReference>
<protein>
    <submittedName>
        <fullName evidence="2">Nadh dehydrogenase</fullName>
    </submittedName>
</protein>
<evidence type="ECO:0000313" key="3">
    <source>
        <dbReference type="Proteomes" id="UP000217199"/>
    </source>
</evidence>